<comment type="caution">
    <text evidence="2">The sequence shown here is derived from an EMBL/GenBank/DDBJ whole genome shotgun (WGS) entry which is preliminary data.</text>
</comment>
<sequence length="69" mass="7178">MRYGLGDVGDSWHDTSPIGSSIFLGVLTLIALSAVLYVNGSTIVFSIGAGIVLGAGIAVLRFVIQTYFS</sequence>
<evidence type="ECO:0000256" key="1">
    <source>
        <dbReference type="SAM" id="Phobius"/>
    </source>
</evidence>
<dbReference type="RefSeq" id="WP_007738427.1">
    <property type="nucleotide sequence ID" value="NZ_AOMF01000112.1"/>
</dbReference>
<name>M0NFZ7_9EURY</name>
<gene>
    <name evidence="2" type="ORF">C451_05283</name>
</gene>
<proteinExistence type="predicted"/>
<feature type="transmembrane region" description="Helical" evidence="1">
    <location>
        <begin position="44"/>
        <end position="64"/>
    </location>
</feature>
<keyword evidence="1" id="KW-0812">Transmembrane</keyword>
<dbReference type="AlphaFoldDB" id="M0NFZ7"/>
<keyword evidence="1" id="KW-0472">Membrane</keyword>
<protein>
    <submittedName>
        <fullName evidence="2">Uncharacterized protein</fullName>
    </submittedName>
</protein>
<evidence type="ECO:0000313" key="2">
    <source>
        <dbReference type="EMBL" id="EMA55605.1"/>
    </source>
</evidence>
<dbReference type="Proteomes" id="UP000011680">
    <property type="component" value="Unassembled WGS sequence"/>
</dbReference>
<keyword evidence="1" id="KW-1133">Transmembrane helix</keyword>
<dbReference type="EMBL" id="AOMF01000112">
    <property type="protein sequence ID" value="EMA55605.1"/>
    <property type="molecule type" value="Genomic_DNA"/>
</dbReference>
<keyword evidence="3" id="KW-1185">Reference proteome</keyword>
<evidence type="ECO:0000313" key="3">
    <source>
        <dbReference type="Proteomes" id="UP000011680"/>
    </source>
</evidence>
<reference evidence="2 3" key="1">
    <citation type="journal article" date="2014" name="PLoS Genet.">
        <title>Phylogenetically driven sequencing of extremely halophilic archaea reveals strategies for static and dynamic osmo-response.</title>
        <authorList>
            <person name="Becker E.A."/>
            <person name="Seitzer P.M."/>
            <person name="Tritt A."/>
            <person name="Larsen D."/>
            <person name="Krusor M."/>
            <person name="Yao A.I."/>
            <person name="Wu D."/>
            <person name="Madern D."/>
            <person name="Eisen J.A."/>
            <person name="Darling A.E."/>
            <person name="Facciotti M.T."/>
        </authorList>
    </citation>
    <scope>NUCLEOTIDE SEQUENCE [LARGE SCALE GENOMIC DNA]</scope>
    <source>
        <strain evidence="2 3">JCM 13552</strain>
    </source>
</reference>
<organism evidence="2 3">
    <name type="scientific">Halococcus thailandensis JCM 13552</name>
    <dbReference type="NCBI Taxonomy" id="1227457"/>
    <lineage>
        <taxon>Archaea</taxon>
        <taxon>Methanobacteriati</taxon>
        <taxon>Methanobacteriota</taxon>
        <taxon>Stenosarchaea group</taxon>
        <taxon>Halobacteria</taxon>
        <taxon>Halobacteriales</taxon>
        <taxon>Halococcaceae</taxon>
        <taxon>Halococcus</taxon>
    </lineage>
</organism>
<feature type="transmembrane region" description="Helical" evidence="1">
    <location>
        <begin position="21"/>
        <end position="38"/>
    </location>
</feature>
<accession>M0NFZ7</accession>